<dbReference type="EMBL" id="MU853225">
    <property type="protein sequence ID" value="KAK4125636.1"/>
    <property type="molecule type" value="Genomic_DNA"/>
</dbReference>
<proteinExistence type="predicted"/>
<gene>
    <name evidence="3" type="ORF">N657DRAFT_569110</name>
</gene>
<feature type="region of interest" description="Disordered" evidence="1">
    <location>
        <begin position="118"/>
        <end position="139"/>
    </location>
</feature>
<organism evidence="3 4">
    <name type="scientific">Parathielavia appendiculata</name>
    <dbReference type="NCBI Taxonomy" id="2587402"/>
    <lineage>
        <taxon>Eukaryota</taxon>
        <taxon>Fungi</taxon>
        <taxon>Dikarya</taxon>
        <taxon>Ascomycota</taxon>
        <taxon>Pezizomycotina</taxon>
        <taxon>Sordariomycetes</taxon>
        <taxon>Sordariomycetidae</taxon>
        <taxon>Sordariales</taxon>
        <taxon>Chaetomiaceae</taxon>
        <taxon>Parathielavia</taxon>
    </lineage>
</organism>
<accession>A0AAN6U4E4</accession>
<evidence type="ECO:0000256" key="1">
    <source>
        <dbReference type="SAM" id="MobiDB-lite"/>
    </source>
</evidence>
<feature type="transmembrane region" description="Helical" evidence="2">
    <location>
        <begin position="6"/>
        <end position="32"/>
    </location>
</feature>
<reference evidence="3" key="1">
    <citation type="journal article" date="2023" name="Mol. Phylogenet. Evol.">
        <title>Genome-scale phylogeny and comparative genomics of the fungal order Sordariales.</title>
        <authorList>
            <person name="Hensen N."/>
            <person name="Bonometti L."/>
            <person name="Westerberg I."/>
            <person name="Brannstrom I.O."/>
            <person name="Guillou S."/>
            <person name="Cros-Aarteil S."/>
            <person name="Calhoun S."/>
            <person name="Haridas S."/>
            <person name="Kuo A."/>
            <person name="Mondo S."/>
            <person name="Pangilinan J."/>
            <person name="Riley R."/>
            <person name="LaButti K."/>
            <person name="Andreopoulos B."/>
            <person name="Lipzen A."/>
            <person name="Chen C."/>
            <person name="Yan M."/>
            <person name="Daum C."/>
            <person name="Ng V."/>
            <person name="Clum A."/>
            <person name="Steindorff A."/>
            <person name="Ohm R.A."/>
            <person name="Martin F."/>
            <person name="Silar P."/>
            <person name="Natvig D.O."/>
            <person name="Lalanne C."/>
            <person name="Gautier V."/>
            <person name="Ament-Velasquez S.L."/>
            <person name="Kruys A."/>
            <person name="Hutchinson M.I."/>
            <person name="Powell A.J."/>
            <person name="Barry K."/>
            <person name="Miller A.N."/>
            <person name="Grigoriev I.V."/>
            <person name="Debuchy R."/>
            <person name="Gladieux P."/>
            <person name="Hiltunen Thoren M."/>
            <person name="Johannesson H."/>
        </authorList>
    </citation>
    <scope>NUCLEOTIDE SEQUENCE</scope>
    <source>
        <strain evidence="3">CBS 731.68</strain>
    </source>
</reference>
<keyword evidence="2" id="KW-0812">Transmembrane</keyword>
<feature type="region of interest" description="Disordered" evidence="1">
    <location>
        <begin position="163"/>
        <end position="188"/>
    </location>
</feature>
<keyword evidence="2" id="KW-1133">Transmembrane helix</keyword>
<dbReference type="GeneID" id="87825409"/>
<evidence type="ECO:0000313" key="3">
    <source>
        <dbReference type="EMBL" id="KAK4125636.1"/>
    </source>
</evidence>
<dbReference type="RefSeq" id="XP_062649407.1">
    <property type="nucleotide sequence ID" value="XM_062788639.1"/>
</dbReference>
<feature type="compositionally biased region" description="Polar residues" evidence="1">
    <location>
        <begin position="123"/>
        <end position="139"/>
    </location>
</feature>
<keyword evidence="2" id="KW-0472">Membrane</keyword>
<protein>
    <submittedName>
        <fullName evidence="3">Uncharacterized protein</fullName>
    </submittedName>
</protein>
<sequence length="188" mass="20224">MGKQLSVTIFIIAIVVTAVGTCLLSVLGFYLFSRRRKAKKRADEVEKEANAALDRAIVSYIVKDQPSPPGSTAQVAPQRHEPAMTPALGAKMNKPDAHGPINAPHGPARPLFGRVQSLRRTESSASDSRGSNGRASSPLTPSVERVYAAILARPLEYVRTRTSSRLAEPGVAARDDVGWPLPSTESWV</sequence>
<dbReference type="Proteomes" id="UP001302602">
    <property type="component" value="Unassembled WGS sequence"/>
</dbReference>
<name>A0AAN6U4E4_9PEZI</name>
<dbReference type="AlphaFoldDB" id="A0AAN6U4E4"/>
<evidence type="ECO:0000313" key="4">
    <source>
        <dbReference type="Proteomes" id="UP001302602"/>
    </source>
</evidence>
<reference evidence="3" key="2">
    <citation type="submission" date="2023-05" db="EMBL/GenBank/DDBJ databases">
        <authorList>
            <consortium name="Lawrence Berkeley National Laboratory"/>
            <person name="Steindorff A."/>
            <person name="Hensen N."/>
            <person name="Bonometti L."/>
            <person name="Westerberg I."/>
            <person name="Brannstrom I.O."/>
            <person name="Guillou S."/>
            <person name="Cros-Aarteil S."/>
            <person name="Calhoun S."/>
            <person name="Haridas S."/>
            <person name="Kuo A."/>
            <person name="Mondo S."/>
            <person name="Pangilinan J."/>
            <person name="Riley R."/>
            <person name="Labutti K."/>
            <person name="Andreopoulos B."/>
            <person name="Lipzen A."/>
            <person name="Chen C."/>
            <person name="Yanf M."/>
            <person name="Daum C."/>
            <person name="Ng V."/>
            <person name="Clum A."/>
            <person name="Ohm R."/>
            <person name="Martin F."/>
            <person name="Silar P."/>
            <person name="Natvig D."/>
            <person name="Lalanne C."/>
            <person name="Gautier V."/>
            <person name="Ament-Velasquez S.L."/>
            <person name="Kruys A."/>
            <person name="Hutchinson M.I."/>
            <person name="Powell A.J."/>
            <person name="Barry K."/>
            <person name="Miller A.N."/>
            <person name="Grigoriev I.V."/>
            <person name="Debuchy R."/>
            <person name="Gladieux P."/>
            <person name="Thoren M.H."/>
            <person name="Johannesson H."/>
        </authorList>
    </citation>
    <scope>NUCLEOTIDE SEQUENCE</scope>
    <source>
        <strain evidence="3">CBS 731.68</strain>
    </source>
</reference>
<comment type="caution">
    <text evidence="3">The sequence shown here is derived from an EMBL/GenBank/DDBJ whole genome shotgun (WGS) entry which is preliminary data.</text>
</comment>
<keyword evidence="4" id="KW-1185">Reference proteome</keyword>
<evidence type="ECO:0000256" key="2">
    <source>
        <dbReference type="SAM" id="Phobius"/>
    </source>
</evidence>